<keyword evidence="3" id="KW-0804">Transcription</keyword>
<dbReference type="InterPro" id="IPR050109">
    <property type="entry name" value="HTH-type_TetR-like_transc_reg"/>
</dbReference>
<dbReference type="SUPFAM" id="SSF46689">
    <property type="entry name" value="Homeodomain-like"/>
    <property type="match status" value="1"/>
</dbReference>
<dbReference type="InterPro" id="IPR036271">
    <property type="entry name" value="Tet_transcr_reg_TetR-rel_C_sf"/>
</dbReference>
<dbReference type="Pfam" id="PF00440">
    <property type="entry name" value="TetR_N"/>
    <property type="match status" value="1"/>
</dbReference>
<gene>
    <name evidence="6" type="ORF">QYF68_14265</name>
</gene>
<keyword evidence="1" id="KW-0805">Transcription regulation</keyword>
<feature type="DNA-binding region" description="H-T-H motif" evidence="4">
    <location>
        <begin position="32"/>
        <end position="51"/>
    </location>
</feature>
<name>A0ABT8HDZ2_MYCAO</name>
<dbReference type="InterPro" id="IPR001647">
    <property type="entry name" value="HTH_TetR"/>
</dbReference>
<dbReference type="RefSeq" id="WP_208672910.1">
    <property type="nucleotide sequence ID" value="NZ_CP070380.1"/>
</dbReference>
<dbReference type="SUPFAM" id="SSF48498">
    <property type="entry name" value="Tetracyclin repressor-like, C-terminal domain"/>
    <property type="match status" value="1"/>
</dbReference>
<sequence>MTSSPAARGRPSSAPAILDTARTLLDEGTPVSFDSVAHAAGLTKPGLMYHFPTKSALMEALVDHVVASQERELARFLDVPLGSASPRQRLGAYVRWALQSRHRRSDLVMLSDPKLADRMLARWTERIAQWVQVPADLPPDEQARLHAARLLADGAWLADSSSTFPLADDERPQVLSVALELLGEGPR</sequence>
<dbReference type="InterPro" id="IPR009057">
    <property type="entry name" value="Homeodomain-like_sf"/>
</dbReference>
<keyword evidence="2 4" id="KW-0238">DNA-binding</keyword>
<dbReference type="PANTHER" id="PTHR30055:SF234">
    <property type="entry name" value="HTH-TYPE TRANSCRIPTIONAL REGULATOR BETI"/>
    <property type="match status" value="1"/>
</dbReference>
<dbReference type="Proteomes" id="UP001172687">
    <property type="component" value="Unassembled WGS sequence"/>
</dbReference>
<dbReference type="Gene3D" id="1.10.357.10">
    <property type="entry name" value="Tetracycline Repressor, domain 2"/>
    <property type="match status" value="1"/>
</dbReference>
<accession>A0ABT8HDZ2</accession>
<organism evidence="6 7">
    <name type="scientific">Mycolicibacterium austroafricanum</name>
    <name type="common">Mycobacterium austroafricanum</name>
    <dbReference type="NCBI Taxonomy" id="39687"/>
    <lineage>
        <taxon>Bacteria</taxon>
        <taxon>Bacillati</taxon>
        <taxon>Actinomycetota</taxon>
        <taxon>Actinomycetes</taxon>
        <taxon>Mycobacteriales</taxon>
        <taxon>Mycobacteriaceae</taxon>
        <taxon>Mycolicibacterium</taxon>
    </lineage>
</organism>
<dbReference type="EMBL" id="JAUHTC010000049">
    <property type="protein sequence ID" value="MDN4518981.1"/>
    <property type="molecule type" value="Genomic_DNA"/>
</dbReference>
<dbReference type="PROSITE" id="PS50977">
    <property type="entry name" value="HTH_TETR_2"/>
    <property type="match status" value="1"/>
</dbReference>
<evidence type="ECO:0000313" key="7">
    <source>
        <dbReference type="Proteomes" id="UP001172687"/>
    </source>
</evidence>
<dbReference type="PANTHER" id="PTHR30055">
    <property type="entry name" value="HTH-TYPE TRANSCRIPTIONAL REGULATOR RUTR"/>
    <property type="match status" value="1"/>
</dbReference>
<evidence type="ECO:0000256" key="1">
    <source>
        <dbReference type="ARBA" id="ARBA00023015"/>
    </source>
</evidence>
<protein>
    <submittedName>
        <fullName evidence="6">TetR/AcrR family transcriptional regulator</fullName>
    </submittedName>
</protein>
<comment type="caution">
    <text evidence="6">The sequence shown here is derived from an EMBL/GenBank/DDBJ whole genome shotgun (WGS) entry which is preliminary data.</text>
</comment>
<dbReference type="Pfam" id="PF17937">
    <property type="entry name" value="TetR_C_28"/>
    <property type="match status" value="1"/>
</dbReference>
<proteinExistence type="predicted"/>
<evidence type="ECO:0000256" key="4">
    <source>
        <dbReference type="PROSITE-ProRule" id="PRU00335"/>
    </source>
</evidence>
<evidence type="ECO:0000313" key="6">
    <source>
        <dbReference type="EMBL" id="MDN4518981.1"/>
    </source>
</evidence>
<dbReference type="InterPro" id="IPR041479">
    <property type="entry name" value="TetR_CgmR_C"/>
</dbReference>
<evidence type="ECO:0000259" key="5">
    <source>
        <dbReference type="PROSITE" id="PS50977"/>
    </source>
</evidence>
<evidence type="ECO:0000256" key="2">
    <source>
        <dbReference type="ARBA" id="ARBA00023125"/>
    </source>
</evidence>
<evidence type="ECO:0000256" key="3">
    <source>
        <dbReference type="ARBA" id="ARBA00023163"/>
    </source>
</evidence>
<reference evidence="6" key="1">
    <citation type="submission" date="2023-07" db="EMBL/GenBank/DDBJ databases">
        <title>Degradation of tert-butanol by M. austroafricanum TBA100.</title>
        <authorList>
            <person name="Helbich S."/>
            <person name="Vainshtein Y."/>
        </authorList>
    </citation>
    <scope>NUCLEOTIDE SEQUENCE</scope>
    <source>
        <strain evidence="6">TBA100</strain>
    </source>
</reference>
<keyword evidence="7" id="KW-1185">Reference proteome</keyword>
<feature type="domain" description="HTH tetR-type" evidence="5">
    <location>
        <begin position="11"/>
        <end position="69"/>
    </location>
</feature>